<proteinExistence type="predicted"/>
<feature type="domain" description="Glycosyltransferase subfamily 4-like N-terminal" evidence="1">
    <location>
        <begin position="24"/>
        <end position="170"/>
    </location>
</feature>
<evidence type="ECO:0000259" key="1">
    <source>
        <dbReference type="Pfam" id="PF13579"/>
    </source>
</evidence>
<accession>A0ABV7AS07</accession>
<name>A0ABV7AS07_9GAMM</name>
<dbReference type="SUPFAM" id="SSF53756">
    <property type="entry name" value="UDP-Glycosyltransferase/glycogen phosphorylase"/>
    <property type="match status" value="1"/>
</dbReference>
<keyword evidence="3" id="KW-1185">Reference proteome</keyword>
<dbReference type="RefSeq" id="WP_377813147.1">
    <property type="nucleotide sequence ID" value="NZ_JBHRSJ010000007.1"/>
</dbReference>
<organism evidence="2 3">
    <name type="scientific">Azotobacter bryophylli</name>
    <dbReference type="NCBI Taxonomy" id="1986537"/>
    <lineage>
        <taxon>Bacteria</taxon>
        <taxon>Pseudomonadati</taxon>
        <taxon>Pseudomonadota</taxon>
        <taxon>Gammaproteobacteria</taxon>
        <taxon>Pseudomonadales</taxon>
        <taxon>Pseudomonadaceae</taxon>
        <taxon>Azotobacter</taxon>
    </lineage>
</organism>
<dbReference type="CDD" id="cd03808">
    <property type="entry name" value="GT4_CapM-like"/>
    <property type="match status" value="1"/>
</dbReference>
<dbReference type="PANTHER" id="PTHR12526:SF638">
    <property type="entry name" value="SPORE COAT PROTEIN SA"/>
    <property type="match status" value="1"/>
</dbReference>
<dbReference type="Gene3D" id="3.40.50.2000">
    <property type="entry name" value="Glycogen Phosphorylase B"/>
    <property type="match status" value="2"/>
</dbReference>
<dbReference type="Pfam" id="PF13579">
    <property type="entry name" value="Glyco_trans_4_4"/>
    <property type="match status" value="1"/>
</dbReference>
<dbReference type="Pfam" id="PF13692">
    <property type="entry name" value="Glyco_trans_1_4"/>
    <property type="match status" value="1"/>
</dbReference>
<gene>
    <name evidence="2" type="ORF">ACFOJE_04880</name>
</gene>
<protein>
    <submittedName>
        <fullName evidence="2">Glycosyltransferase family 4 protein</fullName>
    </submittedName>
</protein>
<evidence type="ECO:0000313" key="3">
    <source>
        <dbReference type="Proteomes" id="UP001595457"/>
    </source>
</evidence>
<evidence type="ECO:0000313" key="2">
    <source>
        <dbReference type="EMBL" id="MFC2971547.1"/>
    </source>
</evidence>
<dbReference type="EMBL" id="JBHRSJ010000007">
    <property type="protein sequence ID" value="MFC2971547.1"/>
    <property type="molecule type" value="Genomic_DNA"/>
</dbReference>
<dbReference type="PANTHER" id="PTHR12526">
    <property type="entry name" value="GLYCOSYLTRANSFERASE"/>
    <property type="match status" value="1"/>
</dbReference>
<dbReference type="Proteomes" id="UP001595457">
    <property type="component" value="Unassembled WGS sequence"/>
</dbReference>
<dbReference type="InterPro" id="IPR028098">
    <property type="entry name" value="Glyco_trans_4-like_N"/>
</dbReference>
<sequence>MIFLLVASYADSLIPFRGPLLDDLLARGVEVHVAVPEVPPGSTLRRSLEDRGLRVHDVPLQRTGMNPWQDCATLLHLWRLKRRIRPTCVLGYTIKPVIYGTLAASLARVPQRFALITGLGYAFIGERGGGDGRGLLRLLVERLYALALRSTHKVFFQNPDDQALFRGQGILGPSTPSCVLNGSGVDLARYRVEPLPATPCFLLIARLLGDKGVREYVAAARQVKARFPAATFNLVGWIDGNPDAIRRDELDGWVKEGVVRYLGRLDDVRPAIAAASVYVLPSYREGTPRTVLEAMAMGRAIVTTDAPGCRETVVPEENGFLVPVRAVDALARAMLRFIDEPALVTRMGARSRQIAEEKYDVRRVNARMLQEMGIQ</sequence>
<reference evidence="3" key="1">
    <citation type="journal article" date="2019" name="Int. J. Syst. Evol. Microbiol.">
        <title>The Global Catalogue of Microorganisms (GCM) 10K type strain sequencing project: providing services to taxonomists for standard genome sequencing and annotation.</title>
        <authorList>
            <consortium name="The Broad Institute Genomics Platform"/>
            <consortium name="The Broad Institute Genome Sequencing Center for Infectious Disease"/>
            <person name="Wu L."/>
            <person name="Ma J."/>
        </authorList>
    </citation>
    <scope>NUCLEOTIDE SEQUENCE [LARGE SCALE GENOMIC DNA]</scope>
    <source>
        <strain evidence="3">KCTC 62195</strain>
    </source>
</reference>
<comment type="caution">
    <text evidence="2">The sequence shown here is derived from an EMBL/GenBank/DDBJ whole genome shotgun (WGS) entry which is preliminary data.</text>
</comment>